<evidence type="ECO:0000256" key="1">
    <source>
        <dbReference type="SAM" id="MobiDB-lite"/>
    </source>
</evidence>
<dbReference type="InterPro" id="IPR056742">
    <property type="entry name" value="BLTP1_C"/>
</dbReference>
<dbReference type="OrthoDB" id="5867993at2759"/>
<dbReference type="Proteomes" id="UP000230423">
    <property type="component" value="Unassembled WGS sequence"/>
</dbReference>
<reference evidence="3 4" key="1">
    <citation type="submission" date="2015-09" db="EMBL/GenBank/DDBJ databases">
        <title>Draft genome of the parasitic nematode Teladorsagia circumcincta isolate WARC Sus (inbred).</title>
        <authorList>
            <person name="Mitreva M."/>
        </authorList>
    </citation>
    <scope>NUCLEOTIDE SEQUENCE [LARGE SCALE GENOMIC DNA]</scope>
    <source>
        <strain evidence="3 4">S</strain>
    </source>
</reference>
<dbReference type="PANTHER" id="PTHR31640:SF1">
    <property type="entry name" value="BRIDGE-LIKE LIPID TRANSFER PROTEIN FAMILY MEMBER 1"/>
    <property type="match status" value="1"/>
</dbReference>
<feature type="region of interest" description="Disordered" evidence="1">
    <location>
        <begin position="1"/>
        <end position="34"/>
    </location>
</feature>
<dbReference type="GO" id="GO:0098793">
    <property type="term" value="C:presynapse"/>
    <property type="evidence" value="ECO:0007669"/>
    <property type="project" value="GOC"/>
</dbReference>
<proteinExistence type="predicted"/>
<feature type="domain" description="Bridge-like lipid transfer protein family member 1 C-terminal" evidence="2">
    <location>
        <begin position="68"/>
        <end position="460"/>
    </location>
</feature>
<evidence type="ECO:0000313" key="3">
    <source>
        <dbReference type="EMBL" id="PIO64311.1"/>
    </source>
</evidence>
<feature type="compositionally biased region" description="Basic and acidic residues" evidence="1">
    <location>
        <begin position="17"/>
        <end position="34"/>
    </location>
</feature>
<evidence type="ECO:0000313" key="4">
    <source>
        <dbReference type="Proteomes" id="UP000230423"/>
    </source>
</evidence>
<accession>A0A2G9U216</accession>
<dbReference type="EMBL" id="KZ350013">
    <property type="protein sequence ID" value="PIO64311.1"/>
    <property type="molecule type" value="Genomic_DNA"/>
</dbReference>
<feature type="compositionally biased region" description="Polar residues" evidence="1">
    <location>
        <begin position="1"/>
        <end position="10"/>
    </location>
</feature>
<dbReference type="InterPro" id="IPR033616">
    <property type="entry name" value="BLTP1"/>
</dbReference>
<name>A0A2G9U216_TELCI</name>
<gene>
    <name evidence="3" type="ORF">TELCIR_14066</name>
</gene>
<protein>
    <recommendedName>
        <fullName evidence="2">Bridge-like lipid transfer protein family member 1 C-terminal domain-containing protein</fullName>
    </recommendedName>
</protein>
<keyword evidence="4" id="KW-1185">Reference proteome</keyword>
<evidence type="ECO:0000259" key="2">
    <source>
        <dbReference type="SMART" id="SM01220"/>
    </source>
</evidence>
<dbReference type="AlphaFoldDB" id="A0A2G9U216"/>
<dbReference type="PANTHER" id="PTHR31640">
    <property type="entry name" value="TRANSMEMBRANE PROTEIN KIAA1109"/>
    <property type="match status" value="1"/>
</dbReference>
<sequence>MVVNTFSSLGENEDDMDDRRSNVSDDDPKIEGAGELKNLRPEERVPWMERKMHEQSTLVSDLVGCKASEKRVEAERSKLRQYELMRFKEFRRSMIEKIRRRKDTGNKGERRPRVSIESGRCTLRTALKQEASLIMMPAMVKKPSTKDLRAKAFASAQPTNFTRFSIPRLVSSRRMVQSRSRRAFSRLDFDERKLYNHGRLGMNVTYIRACVRLNVKGSWEDLQLVITRCTVDDIQKIVNKLKTFFEEQLKSSKMVWGIQEDSSAAANSKEQPGSGVALRQKLIIRLGSQDAKRTAPNNPVEMPNMSAENMATVCRVQQNRNTVMRQNASISTSLDYLIGDVLKQIGAASYSEGAPTSSRGQHSVLELFQFPALEAVLVTDQMNECDVVEFDEDERPEVHSTFVCDFLDAVCVQTDFNAQVSFLPELLKSYMQVSAMATENNRGEIVYRKSETQASAGGRA</sequence>
<dbReference type="GO" id="GO:0048488">
    <property type="term" value="P:synaptic vesicle endocytosis"/>
    <property type="evidence" value="ECO:0007669"/>
    <property type="project" value="TreeGrafter"/>
</dbReference>
<dbReference type="SMART" id="SM01220">
    <property type="entry name" value="FSA_C"/>
    <property type="match status" value="1"/>
</dbReference>
<organism evidence="3 4">
    <name type="scientific">Teladorsagia circumcincta</name>
    <name type="common">Brown stomach worm</name>
    <name type="synonym">Ostertagia circumcincta</name>
    <dbReference type="NCBI Taxonomy" id="45464"/>
    <lineage>
        <taxon>Eukaryota</taxon>
        <taxon>Metazoa</taxon>
        <taxon>Ecdysozoa</taxon>
        <taxon>Nematoda</taxon>
        <taxon>Chromadorea</taxon>
        <taxon>Rhabditida</taxon>
        <taxon>Rhabditina</taxon>
        <taxon>Rhabditomorpha</taxon>
        <taxon>Strongyloidea</taxon>
        <taxon>Trichostrongylidae</taxon>
        <taxon>Teladorsagia</taxon>
    </lineage>
</organism>